<dbReference type="PROSITE" id="PS00518">
    <property type="entry name" value="ZF_RING_1"/>
    <property type="match status" value="1"/>
</dbReference>
<proteinExistence type="predicted"/>
<dbReference type="EMBL" id="MF614691">
    <property type="protein sequence ID" value="AUA60290.1"/>
    <property type="molecule type" value="Genomic_DNA"/>
</dbReference>
<sequence>MTISLFAVRASAHVQIIMRVPMQSQKKQDGAKQHFNKFRKLQDGHKCFKCSEPADSVYYHRFECSHIFCARCVRTIAKTDYKQFLQTYCAVCDPNPAIFSRQWEMTVESNVPYYHMLDFDRIMWRLAFPEYSDDVCIQFFTEYNCRILLDL</sequence>
<dbReference type="InterPro" id="IPR017907">
    <property type="entry name" value="Znf_RING_CS"/>
</dbReference>
<dbReference type="InterPro" id="IPR011011">
    <property type="entry name" value="Znf_FYVE_PHD"/>
</dbReference>
<dbReference type="RefSeq" id="YP_009552619.1">
    <property type="nucleotide sequence ID" value="NC_040621.1"/>
</dbReference>
<dbReference type="PROSITE" id="PS50089">
    <property type="entry name" value="ZF_RING_2"/>
    <property type="match status" value="1"/>
</dbReference>
<keyword evidence="7" id="KW-1185">Reference proteome</keyword>
<evidence type="ECO:0000259" key="5">
    <source>
        <dbReference type="PROSITE" id="PS50089"/>
    </source>
</evidence>
<organism evidence="6 7">
    <name type="scientific">Operophtera brumata nucleopolyhedrovirus</name>
    <dbReference type="NCBI Taxonomy" id="1046267"/>
    <lineage>
        <taxon>Viruses</taxon>
        <taxon>Viruses incertae sedis</taxon>
        <taxon>Naldaviricetes</taxon>
        <taxon>Lefavirales</taxon>
        <taxon>Baculoviridae</taxon>
        <taxon>Alphabaculovirus</taxon>
        <taxon>Alphabaculovirus opbrumatae</taxon>
    </lineage>
</organism>
<dbReference type="Gene3D" id="3.30.40.10">
    <property type="entry name" value="Zinc/RING finger domain, C3HC4 (zinc finger)"/>
    <property type="match status" value="1"/>
</dbReference>
<evidence type="ECO:0000313" key="6">
    <source>
        <dbReference type="EMBL" id="AUA60290.1"/>
    </source>
</evidence>
<dbReference type="KEGG" id="vg:41699953"/>
<evidence type="ECO:0000256" key="3">
    <source>
        <dbReference type="ARBA" id="ARBA00022833"/>
    </source>
</evidence>
<dbReference type="Proteomes" id="UP000290445">
    <property type="component" value="Segment"/>
</dbReference>
<dbReference type="SUPFAM" id="SSF57903">
    <property type="entry name" value="FYVE/PHD zinc finger"/>
    <property type="match status" value="1"/>
</dbReference>
<feature type="domain" description="RING-type" evidence="5">
    <location>
        <begin position="47"/>
        <end position="93"/>
    </location>
</feature>
<dbReference type="InterPro" id="IPR001841">
    <property type="entry name" value="Znf_RING"/>
</dbReference>
<accession>A0A2H4UZT8</accession>
<keyword evidence="3" id="KW-0862">Zinc</keyword>
<evidence type="ECO:0000256" key="1">
    <source>
        <dbReference type="ARBA" id="ARBA00022723"/>
    </source>
</evidence>
<evidence type="ECO:0000256" key="2">
    <source>
        <dbReference type="ARBA" id="ARBA00022771"/>
    </source>
</evidence>
<keyword evidence="2 4" id="KW-0863">Zinc-finger</keyword>
<evidence type="ECO:0000256" key="4">
    <source>
        <dbReference type="PROSITE-ProRule" id="PRU00175"/>
    </source>
</evidence>
<keyword evidence="1" id="KW-0479">Metal-binding</keyword>
<evidence type="ECO:0000313" key="7">
    <source>
        <dbReference type="Proteomes" id="UP000290445"/>
    </source>
</evidence>
<dbReference type="GO" id="GO:0008270">
    <property type="term" value="F:zinc ion binding"/>
    <property type="evidence" value="ECO:0007669"/>
    <property type="project" value="UniProtKB-KW"/>
</dbReference>
<reference evidence="6 7" key="1">
    <citation type="journal article" date="2017" name="Viruses">
        <title>The Operophtera brumata Nucleopolyhedrovirus (OpbuNPV) Represents an Early, Divergent Lineage within Genus Alphabaculovirus.</title>
        <authorList>
            <person name="Harrison R.L."/>
            <person name="Rowley D.L."/>
            <person name="Mowery J.D."/>
            <person name="Bauchan G.R."/>
            <person name="Burand J.P."/>
        </authorList>
    </citation>
    <scope>NUCLEOTIDE SEQUENCE [LARGE SCALE GENOMIC DNA]</scope>
    <source>
        <strain evidence="6">OpbuNPV-MA</strain>
    </source>
</reference>
<name>A0A2H4UZT8_9ABAC</name>
<dbReference type="GeneID" id="41699953"/>
<dbReference type="InterPro" id="IPR013083">
    <property type="entry name" value="Znf_RING/FYVE/PHD"/>
</dbReference>
<protein>
    <submittedName>
        <fullName evidence="6">ORF59 protein</fullName>
    </submittedName>
</protein>